<proteinExistence type="predicted"/>
<name>A0A942T0P6_9BACI</name>
<feature type="domain" description="HTH gntR-type" evidence="4">
    <location>
        <begin position="5"/>
        <end position="72"/>
    </location>
</feature>
<gene>
    <name evidence="5" type="ORF">KHB02_17045</name>
</gene>
<evidence type="ECO:0000313" key="5">
    <source>
        <dbReference type="EMBL" id="MBS4183101.1"/>
    </source>
</evidence>
<evidence type="ECO:0000256" key="2">
    <source>
        <dbReference type="ARBA" id="ARBA00023125"/>
    </source>
</evidence>
<evidence type="ECO:0000256" key="1">
    <source>
        <dbReference type="ARBA" id="ARBA00023015"/>
    </source>
</evidence>
<evidence type="ECO:0000256" key="3">
    <source>
        <dbReference type="ARBA" id="ARBA00023163"/>
    </source>
</evidence>
<accession>A0A942T0P6</accession>
<dbReference type="GO" id="GO:0003700">
    <property type="term" value="F:DNA-binding transcription factor activity"/>
    <property type="evidence" value="ECO:0007669"/>
    <property type="project" value="InterPro"/>
</dbReference>
<dbReference type="InterPro" id="IPR008920">
    <property type="entry name" value="TF_FadR/GntR_C"/>
</dbReference>
<dbReference type="InterPro" id="IPR011711">
    <property type="entry name" value="GntR_C"/>
</dbReference>
<dbReference type="PANTHER" id="PTHR43537">
    <property type="entry name" value="TRANSCRIPTIONAL REGULATOR, GNTR FAMILY"/>
    <property type="match status" value="1"/>
</dbReference>
<dbReference type="AlphaFoldDB" id="A0A942T0P6"/>
<comment type="caution">
    <text evidence="5">The sequence shown here is derived from an EMBL/GenBank/DDBJ whole genome shotgun (WGS) entry which is preliminary data.</text>
</comment>
<dbReference type="SMART" id="SM00895">
    <property type="entry name" value="FCD"/>
    <property type="match status" value="1"/>
</dbReference>
<dbReference type="InterPro" id="IPR036390">
    <property type="entry name" value="WH_DNA-bd_sf"/>
</dbReference>
<dbReference type="PROSITE" id="PS50949">
    <property type="entry name" value="HTH_GNTR"/>
    <property type="match status" value="1"/>
</dbReference>
<organism evidence="5">
    <name type="scientific">Neobacillus citreus</name>
    <dbReference type="NCBI Taxonomy" id="2833578"/>
    <lineage>
        <taxon>Bacteria</taxon>
        <taxon>Bacillati</taxon>
        <taxon>Bacillota</taxon>
        <taxon>Bacilli</taxon>
        <taxon>Bacillales</taxon>
        <taxon>Bacillaceae</taxon>
        <taxon>Neobacillus</taxon>
    </lineage>
</organism>
<evidence type="ECO:0000259" key="4">
    <source>
        <dbReference type="PROSITE" id="PS50949"/>
    </source>
</evidence>
<dbReference type="InterPro" id="IPR036388">
    <property type="entry name" value="WH-like_DNA-bd_sf"/>
</dbReference>
<dbReference type="EMBL" id="JAGYPE010000003">
    <property type="protein sequence ID" value="MBS4183101.1"/>
    <property type="molecule type" value="Genomic_DNA"/>
</dbReference>
<dbReference type="CDD" id="cd07377">
    <property type="entry name" value="WHTH_GntR"/>
    <property type="match status" value="1"/>
</dbReference>
<dbReference type="PANTHER" id="PTHR43537:SF44">
    <property type="entry name" value="GNTR FAMILY REGULATORY PROTEIN"/>
    <property type="match status" value="1"/>
</dbReference>
<reference evidence="5" key="1">
    <citation type="submission" date="2021-05" db="EMBL/GenBank/DDBJ databases">
        <title>Novel Bacillus species.</title>
        <authorList>
            <person name="Liu G."/>
        </authorList>
    </citation>
    <scope>NUCLEOTIDE SEQUENCE</scope>
    <source>
        <strain evidence="5">FJAT-50051</strain>
    </source>
</reference>
<dbReference type="InterPro" id="IPR000524">
    <property type="entry name" value="Tscrpt_reg_HTH_GntR"/>
</dbReference>
<dbReference type="Pfam" id="PF07729">
    <property type="entry name" value="FCD"/>
    <property type="match status" value="1"/>
</dbReference>
<keyword evidence="3" id="KW-0804">Transcription</keyword>
<dbReference type="GO" id="GO:0003677">
    <property type="term" value="F:DNA binding"/>
    <property type="evidence" value="ECO:0007669"/>
    <property type="project" value="UniProtKB-KW"/>
</dbReference>
<dbReference type="Gene3D" id="1.20.120.530">
    <property type="entry name" value="GntR ligand-binding domain-like"/>
    <property type="match status" value="1"/>
</dbReference>
<keyword evidence="1" id="KW-0805">Transcription regulation</keyword>
<dbReference type="Gene3D" id="1.10.10.10">
    <property type="entry name" value="Winged helix-like DNA-binding domain superfamily/Winged helix DNA-binding domain"/>
    <property type="match status" value="1"/>
</dbReference>
<sequence>MPTERGLHARVLDTLGQRIVDGALVPGAVIRPDAVADEFGVSRSVVREALRVLQSLGLVEPRQRVGTQVLGIGSWELLAPTVIRWRGASPAYFVQQRELLELRLGVEPVAASLAAGGVGAGGGAGGGAAGGDAAGGGTAGGGTAGGGTAGGGTAGALVQDVLDAAREMLDACARDDSRAYLDADVRFHRALLTASGNAVFTHFAGTVEALLRTRTSESRNTITRWTHDAAARHEAVARAVAEGDPRTAAAAMTELVGVTRDEFIAEAPSA</sequence>
<dbReference type="SUPFAM" id="SSF46785">
    <property type="entry name" value="Winged helix' DNA-binding domain"/>
    <property type="match status" value="1"/>
</dbReference>
<dbReference type="SMART" id="SM00345">
    <property type="entry name" value="HTH_GNTR"/>
    <property type="match status" value="1"/>
</dbReference>
<protein>
    <submittedName>
        <fullName evidence="5">FadR family transcriptional regulator</fullName>
    </submittedName>
</protein>
<keyword evidence="2" id="KW-0238">DNA-binding</keyword>
<dbReference type="SUPFAM" id="SSF48008">
    <property type="entry name" value="GntR ligand-binding domain-like"/>
    <property type="match status" value="1"/>
</dbReference>
<dbReference type="Pfam" id="PF00392">
    <property type="entry name" value="GntR"/>
    <property type="match status" value="1"/>
</dbReference>